<reference evidence="3" key="1">
    <citation type="journal article" date="2014" name="BMC Genomics">
        <title>Genome characteristics reveal the impact of lichenization on lichen-forming fungus Endocarpon pusillum Hedwig (Verrucariales, Ascomycota).</title>
        <authorList>
            <person name="Wang Y.-Y."/>
            <person name="Liu B."/>
            <person name="Zhang X.-Y."/>
            <person name="Zhou Q.-M."/>
            <person name="Zhang T."/>
            <person name="Li H."/>
            <person name="Yu Y.-F."/>
            <person name="Zhang X.-L."/>
            <person name="Hao X.-Y."/>
            <person name="Wang M."/>
            <person name="Wang L."/>
            <person name="Wei J.-C."/>
        </authorList>
    </citation>
    <scope>NUCLEOTIDE SEQUENCE [LARGE SCALE GENOMIC DNA]</scope>
    <source>
        <strain evidence="3">Z07020 / HMAS-L-300199</strain>
    </source>
</reference>
<feature type="compositionally biased region" description="Acidic residues" evidence="1">
    <location>
        <begin position="185"/>
        <end position="199"/>
    </location>
</feature>
<protein>
    <submittedName>
        <fullName evidence="2">Uncharacterized protein</fullName>
    </submittedName>
</protein>
<dbReference type="AlphaFoldDB" id="U1GXV4"/>
<name>U1GXV4_ENDPU</name>
<dbReference type="EMBL" id="KE720681">
    <property type="protein sequence ID" value="ERF76966.1"/>
    <property type="molecule type" value="Genomic_DNA"/>
</dbReference>
<organism evidence="2 3">
    <name type="scientific">Endocarpon pusillum (strain Z07020 / HMAS-L-300199)</name>
    <name type="common">Lichen-forming fungus</name>
    <dbReference type="NCBI Taxonomy" id="1263415"/>
    <lineage>
        <taxon>Eukaryota</taxon>
        <taxon>Fungi</taxon>
        <taxon>Dikarya</taxon>
        <taxon>Ascomycota</taxon>
        <taxon>Pezizomycotina</taxon>
        <taxon>Eurotiomycetes</taxon>
        <taxon>Chaetothyriomycetidae</taxon>
        <taxon>Verrucariales</taxon>
        <taxon>Verrucariaceae</taxon>
        <taxon>Endocarpon</taxon>
    </lineage>
</organism>
<dbReference type="RefSeq" id="XP_007785791.1">
    <property type="nucleotide sequence ID" value="XM_007787601.1"/>
</dbReference>
<dbReference type="OrthoDB" id="5415154at2759"/>
<feature type="compositionally biased region" description="Pro residues" evidence="1">
    <location>
        <begin position="148"/>
        <end position="160"/>
    </location>
</feature>
<accession>U1GXV4</accession>
<dbReference type="GeneID" id="19237730"/>
<proteinExistence type="predicted"/>
<keyword evidence="3" id="KW-1185">Reference proteome</keyword>
<feature type="region of interest" description="Disordered" evidence="1">
    <location>
        <begin position="104"/>
        <end position="252"/>
    </location>
</feature>
<gene>
    <name evidence="2" type="ORF">EPUS_02678</name>
</gene>
<sequence length="252" mass="27586">MKSLLWTFIKSDTQLDLEANRVKIHAKLRPDEIQYLNEYWGPKESQFLRIHTQKYPNLGAHSNQRSESLHPGTKDILNKQLSIEEATRRLGVIVKSKFRQLSQEEAQNGGAEAAERDANHRQQAAAQEARQGANIALTASFVTGPTPSAGPPPPLPPPPESTASAVPCSVAAAATNPVRRSFLTPDEEEEEEEEEEEKEEGFIPPPSTAPAAMTQSRAGRKRAPTMKALEAEKAPKRGTRQGRNGAGRGAKQ</sequence>
<dbReference type="Proteomes" id="UP000019373">
    <property type="component" value="Unassembled WGS sequence"/>
</dbReference>
<feature type="compositionally biased region" description="Low complexity" evidence="1">
    <location>
        <begin position="121"/>
        <end position="136"/>
    </location>
</feature>
<evidence type="ECO:0000313" key="3">
    <source>
        <dbReference type="Proteomes" id="UP000019373"/>
    </source>
</evidence>
<dbReference type="HOGENOM" id="CLU_1102772_0_0_1"/>
<evidence type="ECO:0000256" key="1">
    <source>
        <dbReference type="SAM" id="MobiDB-lite"/>
    </source>
</evidence>
<evidence type="ECO:0000313" key="2">
    <source>
        <dbReference type="EMBL" id="ERF76966.1"/>
    </source>
</evidence>
<feature type="compositionally biased region" description="Low complexity" evidence="1">
    <location>
        <begin position="161"/>
        <end position="175"/>
    </location>
</feature>